<protein>
    <submittedName>
        <fullName evidence="1">Uncharacterized protein</fullName>
    </submittedName>
</protein>
<organism evidence="1 2">
    <name type="scientific">Streptomyces cahuitamycinicus</name>
    <dbReference type="NCBI Taxonomy" id="2070367"/>
    <lineage>
        <taxon>Bacteria</taxon>
        <taxon>Bacillati</taxon>
        <taxon>Actinomycetota</taxon>
        <taxon>Actinomycetes</taxon>
        <taxon>Kitasatosporales</taxon>
        <taxon>Streptomycetaceae</taxon>
        <taxon>Streptomyces</taxon>
    </lineage>
</organism>
<dbReference type="OrthoDB" id="9342777at2"/>
<dbReference type="Proteomes" id="UP000235943">
    <property type="component" value="Unassembled WGS sequence"/>
</dbReference>
<keyword evidence="2" id="KW-1185">Reference proteome</keyword>
<sequence>MALCLAVTLVHVLLVFLYVAPPNVISQAYSRQVNAWVRPFFEQNWRLFAPNPQSANRQISARVSRTGPDGTTQAGGWIDLTAADDAAVKHNVFPSHTAQNMLRQAWNAYLKTHGSDNRPHSERALMIEKYLRNIAAERVAAQQGGAFDSIQLRVISRPVAAPGAVGVNPPATTASTRAQTRYLPWWKVASHGTD</sequence>
<dbReference type="RefSeq" id="WP_102911584.1">
    <property type="nucleotide sequence ID" value="NZ_POUC01000233.1"/>
</dbReference>
<evidence type="ECO:0000313" key="2">
    <source>
        <dbReference type="Proteomes" id="UP000235943"/>
    </source>
</evidence>
<gene>
    <name evidence="1" type="ORF">C1J00_26770</name>
</gene>
<dbReference type="Pfam" id="PF19136">
    <property type="entry name" value="DUF5819"/>
    <property type="match status" value="1"/>
</dbReference>
<reference evidence="1 2" key="1">
    <citation type="submission" date="2018-01" db="EMBL/GenBank/DDBJ databases">
        <title>Draft genome sequence of Streptomyces sp. 13K301.</title>
        <authorList>
            <person name="Sahin N."/>
            <person name="Saygin H."/>
            <person name="Ay H."/>
        </authorList>
    </citation>
    <scope>NUCLEOTIDE SEQUENCE [LARGE SCALE GENOMIC DNA]</scope>
    <source>
        <strain evidence="1 2">13K301</strain>
    </source>
</reference>
<name>A0A2N8TJR3_9ACTN</name>
<evidence type="ECO:0000313" key="1">
    <source>
        <dbReference type="EMBL" id="PNG19243.1"/>
    </source>
</evidence>
<proteinExistence type="predicted"/>
<dbReference type="InterPro" id="IPR043857">
    <property type="entry name" value="DUF5819"/>
</dbReference>
<comment type="caution">
    <text evidence="1">The sequence shown here is derived from an EMBL/GenBank/DDBJ whole genome shotgun (WGS) entry which is preliminary data.</text>
</comment>
<accession>A0A2N8TJR3</accession>
<dbReference type="AlphaFoldDB" id="A0A2N8TJR3"/>
<dbReference type="EMBL" id="POUC01000233">
    <property type="protein sequence ID" value="PNG19243.1"/>
    <property type="molecule type" value="Genomic_DNA"/>
</dbReference>